<evidence type="ECO:0000313" key="2">
    <source>
        <dbReference type="Proteomes" id="UP000499080"/>
    </source>
</evidence>
<comment type="caution">
    <text evidence="1">The sequence shown here is derived from an EMBL/GenBank/DDBJ whole genome shotgun (WGS) entry which is preliminary data.</text>
</comment>
<dbReference type="AlphaFoldDB" id="A0A4Y2URJ1"/>
<accession>A0A4Y2URJ1</accession>
<reference evidence="1 2" key="1">
    <citation type="journal article" date="2019" name="Sci. Rep.">
        <title>Orb-weaving spider Araneus ventricosus genome elucidates the spidroin gene catalogue.</title>
        <authorList>
            <person name="Kono N."/>
            <person name="Nakamura H."/>
            <person name="Ohtoshi R."/>
            <person name="Moran D.A.P."/>
            <person name="Shinohara A."/>
            <person name="Yoshida Y."/>
            <person name="Fujiwara M."/>
            <person name="Mori M."/>
            <person name="Tomita M."/>
            <person name="Arakawa K."/>
        </authorList>
    </citation>
    <scope>NUCLEOTIDE SEQUENCE [LARGE SCALE GENOMIC DNA]</scope>
</reference>
<evidence type="ECO:0000313" key="1">
    <source>
        <dbReference type="EMBL" id="GBO15343.1"/>
    </source>
</evidence>
<sequence>MYCLSIHSTAILMPYIGTLRPIFRDKCESSSIQPHNPIQWNLRHILRDKSVYHPCIQSANLNGYMWNSPSHIRDKCVYHPTIQPAILLLHSRESRDYIQRNVLSSIINLQS</sequence>
<dbReference type="EMBL" id="BGPR01039394">
    <property type="protein sequence ID" value="GBO15343.1"/>
    <property type="molecule type" value="Genomic_DNA"/>
</dbReference>
<dbReference type="Proteomes" id="UP000499080">
    <property type="component" value="Unassembled WGS sequence"/>
</dbReference>
<protein>
    <submittedName>
        <fullName evidence="1">Uncharacterized protein</fullName>
    </submittedName>
</protein>
<keyword evidence="2" id="KW-1185">Reference proteome</keyword>
<name>A0A4Y2URJ1_ARAVE</name>
<gene>
    <name evidence="1" type="ORF">AVEN_185334_1</name>
</gene>
<proteinExistence type="predicted"/>
<organism evidence="1 2">
    <name type="scientific">Araneus ventricosus</name>
    <name type="common">Orbweaver spider</name>
    <name type="synonym">Epeira ventricosa</name>
    <dbReference type="NCBI Taxonomy" id="182803"/>
    <lineage>
        <taxon>Eukaryota</taxon>
        <taxon>Metazoa</taxon>
        <taxon>Ecdysozoa</taxon>
        <taxon>Arthropoda</taxon>
        <taxon>Chelicerata</taxon>
        <taxon>Arachnida</taxon>
        <taxon>Araneae</taxon>
        <taxon>Araneomorphae</taxon>
        <taxon>Entelegynae</taxon>
        <taxon>Araneoidea</taxon>
        <taxon>Araneidae</taxon>
        <taxon>Araneus</taxon>
    </lineage>
</organism>